<name>A0A398BI73_9RHOB</name>
<sequence length="254" mass="27506">MDRVISLLKAGQKVKILPVSRRGLLPRTHAPSSPLPISLGDIPFGAPMSVLTDWLRSLARRAEQRGGTWRDAIDGVRPHIKSIWRSLPAIERARFLRHAATLWDVHRHRIPPDAAAIIDDALSSGQLSLLRGAFLGASRTHHGTETVNIRTSGSGENMKLDAGIVFDCRGIRRDPARHASPLIAGLFASGAARIDPLNIGLDVDLSSRLISASGKASDRLFAIGPVSRAAFWEITAIPDIRDQTQKLAATLIVS</sequence>
<reference evidence="1 2" key="1">
    <citation type="submission" date="2018-09" db="EMBL/GenBank/DDBJ databases">
        <title>Gemmobacter lutimaris sp. nov., a marine bacterium isolated from tidal flat.</title>
        <authorList>
            <person name="Lee D.W."/>
            <person name="Yoo Y."/>
            <person name="Kim J.-J."/>
            <person name="Kim B.S."/>
        </authorList>
    </citation>
    <scope>NUCLEOTIDE SEQUENCE [LARGE SCALE GENOMIC DNA]</scope>
    <source>
        <strain evidence="1 2">YJ-T1-11</strain>
    </source>
</reference>
<accession>A0A398BI73</accession>
<dbReference type="AlphaFoldDB" id="A0A398BI73"/>
<evidence type="ECO:0000313" key="1">
    <source>
        <dbReference type="EMBL" id="RID90289.1"/>
    </source>
</evidence>
<comment type="caution">
    <text evidence="1">The sequence shown here is derived from an EMBL/GenBank/DDBJ whole genome shotgun (WGS) entry which is preliminary data.</text>
</comment>
<dbReference type="Proteomes" id="UP000266649">
    <property type="component" value="Unassembled WGS sequence"/>
</dbReference>
<dbReference type="PANTHER" id="PTHR40254">
    <property type="entry name" value="BLR0577 PROTEIN"/>
    <property type="match status" value="1"/>
</dbReference>
<dbReference type="OrthoDB" id="101972at2"/>
<protein>
    <recommendedName>
        <fullName evidence="3">FAD-dependent oxidoreductase</fullName>
    </recommendedName>
</protein>
<gene>
    <name evidence="1" type="ORF">D2N39_19045</name>
</gene>
<organism evidence="1 2">
    <name type="scientific">Gemmobacter lutimaris</name>
    <dbReference type="NCBI Taxonomy" id="2306023"/>
    <lineage>
        <taxon>Bacteria</taxon>
        <taxon>Pseudomonadati</taxon>
        <taxon>Pseudomonadota</taxon>
        <taxon>Alphaproteobacteria</taxon>
        <taxon>Rhodobacterales</taxon>
        <taxon>Paracoccaceae</taxon>
        <taxon>Gemmobacter</taxon>
    </lineage>
</organism>
<proteinExistence type="predicted"/>
<dbReference type="RefSeq" id="WP_119136370.1">
    <property type="nucleotide sequence ID" value="NZ_QXXQ01000015.1"/>
</dbReference>
<keyword evidence="2" id="KW-1185">Reference proteome</keyword>
<evidence type="ECO:0008006" key="3">
    <source>
        <dbReference type="Google" id="ProtNLM"/>
    </source>
</evidence>
<dbReference type="EMBL" id="QXXQ01000015">
    <property type="protein sequence ID" value="RID90289.1"/>
    <property type="molecule type" value="Genomic_DNA"/>
</dbReference>
<dbReference type="PANTHER" id="PTHR40254:SF1">
    <property type="entry name" value="BLR0577 PROTEIN"/>
    <property type="match status" value="1"/>
</dbReference>
<dbReference type="InterPro" id="IPR052189">
    <property type="entry name" value="L-asp_N-monooxygenase_NS-form"/>
</dbReference>
<evidence type="ECO:0000313" key="2">
    <source>
        <dbReference type="Proteomes" id="UP000266649"/>
    </source>
</evidence>